<evidence type="ECO:0000256" key="6">
    <source>
        <dbReference type="ARBA" id="ARBA00022838"/>
    </source>
</evidence>
<dbReference type="GeneTree" id="ENSGT00660000097193"/>
<reference evidence="12" key="2">
    <citation type="submission" date="2025-08" db="UniProtKB">
        <authorList>
            <consortium name="Ensembl"/>
        </authorList>
    </citation>
    <scope>IDENTIFICATION</scope>
</reference>
<accession>H2ZMH8</accession>
<comment type="subcellular location">
    <subcellularLocation>
        <location evidence="2">Chromosome</location>
        <location evidence="2">Centromere</location>
        <location evidence="2">Kinetochore</location>
    </subcellularLocation>
    <subcellularLocation>
        <location evidence="1">Nucleus</location>
    </subcellularLocation>
</comment>
<dbReference type="GO" id="GO:0007059">
    <property type="term" value="P:chromosome segregation"/>
    <property type="evidence" value="ECO:0007669"/>
    <property type="project" value="TreeGrafter"/>
</dbReference>
<reference evidence="12" key="3">
    <citation type="submission" date="2025-09" db="UniProtKB">
        <authorList>
            <consortium name="Ensembl"/>
        </authorList>
    </citation>
    <scope>IDENTIFICATION</scope>
</reference>
<evidence type="ECO:0000256" key="2">
    <source>
        <dbReference type="ARBA" id="ARBA00004629"/>
    </source>
</evidence>
<evidence type="ECO:0000313" key="12">
    <source>
        <dbReference type="Ensembl" id="ENSCSAVP00000018794.1"/>
    </source>
</evidence>
<organism evidence="12 13">
    <name type="scientific">Ciona savignyi</name>
    <name type="common">Pacific transparent sea squirt</name>
    <dbReference type="NCBI Taxonomy" id="51511"/>
    <lineage>
        <taxon>Eukaryota</taxon>
        <taxon>Metazoa</taxon>
        <taxon>Chordata</taxon>
        <taxon>Tunicata</taxon>
        <taxon>Ascidiacea</taxon>
        <taxon>Phlebobranchia</taxon>
        <taxon>Cionidae</taxon>
        <taxon>Ciona</taxon>
    </lineage>
</organism>
<dbReference type="Proteomes" id="UP000007875">
    <property type="component" value="Unassembled WGS sequence"/>
</dbReference>
<keyword evidence="9" id="KW-0137">Centromere</keyword>
<keyword evidence="10" id="KW-0175">Coiled coil</keyword>
<evidence type="ECO:0000256" key="1">
    <source>
        <dbReference type="ARBA" id="ARBA00004123"/>
    </source>
</evidence>
<evidence type="ECO:0000256" key="11">
    <source>
        <dbReference type="SAM" id="MobiDB-lite"/>
    </source>
</evidence>
<keyword evidence="6" id="KW-0995">Kinetochore</keyword>
<keyword evidence="7" id="KW-0539">Nucleus</keyword>
<evidence type="ECO:0000256" key="5">
    <source>
        <dbReference type="ARBA" id="ARBA00022776"/>
    </source>
</evidence>
<evidence type="ECO:0000256" key="4">
    <source>
        <dbReference type="ARBA" id="ARBA00022618"/>
    </source>
</evidence>
<protein>
    <recommendedName>
        <fullName evidence="14">Polyamine-modulated factor 1</fullName>
    </recommendedName>
</protein>
<dbReference type="AlphaFoldDB" id="H2ZMH8"/>
<sequence>MNTEEDTVPPMVEDKPGPSETCERFQNFQKCLGQFVKSIRDKPGTCRKLARSFPKYYKSNAEVVQVVSDQLWEAFEEKQLSNMEQFIREANLKKLLYNLSIANVDENFNWRPSGDPDEDIQAHLFHAKQRELAKLTEIHLKEINEANALEEEIKAKELNVRKLLAVGKSQEKELEKVKIT</sequence>
<keyword evidence="13" id="KW-1185">Reference proteome</keyword>
<evidence type="ECO:0000256" key="8">
    <source>
        <dbReference type="ARBA" id="ARBA00023306"/>
    </source>
</evidence>
<dbReference type="PANTHER" id="PTHR15459:SF3">
    <property type="entry name" value="POLYAMINE-MODULATED FACTOR 1"/>
    <property type="match status" value="1"/>
</dbReference>
<dbReference type="GO" id="GO:0005634">
    <property type="term" value="C:nucleus"/>
    <property type="evidence" value="ECO:0007669"/>
    <property type="project" value="UniProtKB-SubCell"/>
</dbReference>
<dbReference type="GO" id="GO:0000444">
    <property type="term" value="C:MIS12/MIND type complex"/>
    <property type="evidence" value="ECO:0007669"/>
    <property type="project" value="InterPro"/>
</dbReference>
<evidence type="ECO:0000256" key="3">
    <source>
        <dbReference type="ARBA" id="ARBA00022454"/>
    </source>
</evidence>
<dbReference type="GO" id="GO:0051301">
    <property type="term" value="P:cell division"/>
    <property type="evidence" value="ECO:0007669"/>
    <property type="project" value="UniProtKB-KW"/>
</dbReference>
<keyword evidence="8" id="KW-0131">Cell cycle</keyword>
<name>H2ZMH8_CIOSA</name>
<keyword evidence="4" id="KW-0132">Cell division</keyword>
<evidence type="ECO:0000313" key="13">
    <source>
        <dbReference type="Proteomes" id="UP000007875"/>
    </source>
</evidence>
<dbReference type="Ensembl" id="ENSCSAVT00000019000.1">
    <property type="protein sequence ID" value="ENSCSAVP00000018794.1"/>
    <property type="gene ID" value="ENSCSAVG00000011043.1"/>
</dbReference>
<dbReference type="OMA" id="SFPKYYK"/>
<feature type="region of interest" description="Disordered" evidence="11">
    <location>
        <begin position="1"/>
        <end position="20"/>
    </location>
</feature>
<proteinExistence type="predicted"/>
<dbReference type="HOGENOM" id="CLU_1499576_0_0_1"/>
<dbReference type="InterPro" id="IPR007128">
    <property type="entry name" value="PMF1/Nnf1"/>
</dbReference>
<dbReference type="InParanoid" id="H2ZMH8"/>
<dbReference type="FunCoup" id="H2ZMH8">
    <property type="interactions" value="22"/>
</dbReference>
<evidence type="ECO:0000256" key="9">
    <source>
        <dbReference type="ARBA" id="ARBA00023328"/>
    </source>
</evidence>
<evidence type="ECO:0008006" key="14">
    <source>
        <dbReference type="Google" id="ProtNLM"/>
    </source>
</evidence>
<dbReference type="PANTHER" id="PTHR15459">
    <property type="entry name" value="POLYAMINE-MODULATED FACTOR 1"/>
    <property type="match status" value="1"/>
</dbReference>
<keyword evidence="3" id="KW-0158">Chromosome</keyword>
<reference evidence="13" key="1">
    <citation type="submission" date="2003-08" db="EMBL/GenBank/DDBJ databases">
        <authorList>
            <person name="Birren B."/>
            <person name="Nusbaum C."/>
            <person name="Abebe A."/>
            <person name="Abouelleil A."/>
            <person name="Adekoya E."/>
            <person name="Ait-zahra M."/>
            <person name="Allen N."/>
            <person name="Allen T."/>
            <person name="An P."/>
            <person name="Anderson M."/>
            <person name="Anderson S."/>
            <person name="Arachchi H."/>
            <person name="Armbruster J."/>
            <person name="Bachantsang P."/>
            <person name="Baldwin J."/>
            <person name="Barry A."/>
            <person name="Bayul T."/>
            <person name="Blitshsteyn B."/>
            <person name="Bloom T."/>
            <person name="Blye J."/>
            <person name="Boguslavskiy L."/>
            <person name="Borowsky M."/>
            <person name="Boukhgalter B."/>
            <person name="Brunache A."/>
            <person name="Butler J."/>
            <person name="Calixte N."/>
            <person name="Calvo S."/>
            <person name="Camarata J."/>
            <person name="Campo K."/>
            <person name="Chang J."/>
            <person name="Cheshatsang Y."/>
            <person name="Citroen M."/>
            <person name="Collymore A."/>
            <person name="Considine T."/>
            <person name="Cook A."/>
            <person name="Cooke P."/>
            <person name="Corum B."/>
            <person name="Cuomo C."/>
            <person name="David R."/>
            <person name="Dawoe T."/>
            <person name="Degray S."/>
            <person name="Dodge S."/>
            <person name="Dooley K."/>
            <person name="Dorje P."/>
            <person name="Dorjee K."/>
            <person name="Dorris L."/>
            <person name="Duffey N."/>
            <person name="Dupes A."/>
            <person name="Elkins T."/>
            <person name="Engels R."/>
            <person name="Erickson J."/>
            <person name="Farina A."/>
            <person name="Faro S."/>
            <person name="Ferreira P."/>
            <person name="Fischer H."/>
            <person name="Fitzgerald M."/>
            <person name="Foley K."/>
            <person name="Gage D."/>
            <person name="Galagan J."/>
            <person name="Gearin G."/>
            <person name="Gnerre S."/>
            <person name="Gnirke A."/>
            <person name="Goyette A."/>
            <person name="Graham J."/>
            <person name="Grandbois E."/>
            <person name="Gyaltsen K."/>
            <person name="Hafez N."/>
            <person name="Hagopian D."/>
            <person name="Hagos B."/>
            <person name="Hall J."/>
            <person name="Hatcher B."/>
            <person name="Heller A."/>
            <person name="Higgins H."/>
            <person name="Honan T."/>
            <person name="Horn A."/>
            <person name="Houde N."/>
            <person name="Hughes L."/>
            <person name="Hulme W."/>
            <person name="Husby E."/>
            <person name="Iliev I."/>
            <person name="Jaffe D."/>
            <person name="Jones C."/>
            <person name="Kamal M."/>
            <person name="Kamat A."/>
            <person name="Kamvysselis M."/>
            <person name="Karlsson E."/>
            <person name="Kells C."/>
            <person name="Kieu A."/>
            <person name="Kisner P."/>
            <person name="Kodira C."/>
            <person name="Kulbokas E."/>
            <person name="Labutti K."/>
            <person name="Lama D."/>
            <person name="Landers T."/>
            <person name="Leger J."/>
            <person name="Levine S."/>
            <person name="Lewis D."/>
            <person name="Lewis T."/>
            <person name="Lindblad-toh K."/>
            <person name="Liu X."/>
            <person name="Lokyitsang T."/>
            <person name="Lokyitsang Y."/>
            <person name="Lucien O."/>
            <person name="Lui A."/>
            <person name="Ma L.J."/>
            <person name="Mabbitt R."/>
            <person name="Macdonald J."/>
            <person name="Maclean C."/>
            <person name="Major J."/>
            <person name="Manning J."/>
            <person name="Marabella R."/>
            <person name="Maru K."/>
            <person name="Matthews C."/>
            <person name="Mauceli E."/>
            <person name="Mccarthy M."/>
            <person name="Mcdonough S."/>
            <person name="Mcghee T."/>
            <person name="Meldrim J."/>
            <person name="Meneus L."/>
            <person name="Mesirov J."/>
            <person name="Mihalev A."/>
            <person name="Mihova T."/>
            <person name="Mikkelsen T."/>
            <person name="Mlenga V."/>
            <person name="Moru K."/>
            <person name="Mozes J."/>
            <person name="Mulrain L."/>
            <person name="Munson G."/>
            <person name="Naylor J."/>
            <person name="Newes C."/>
            <person name="Nguyen C."/>
            <person name="Nguyen N."/>
            <person name="Nguyen T."/>
            <person name="Nicol R."/>
            <person name="Nielsen C."/>
            <person name="Nizzari M."/>
            <person name="Norbu C."/>
            <person name="Norbu N."/>
            <person name="O'donnell P."/>
            <person name="Okoawo O."/>
            <person name="O'leary S."/>
            <person name="Omotosho B."/>
            <person name="O'neill K."/>
            <person name="Osman S."/>
            <person name="Parker S."/>
            <person name="Perrin D."/>
            <person name="Phunkhang P."/>
            <person name="Piqani B."/>
            <person name="Purcell S."/>
            <person name="Rachupka T."/>
            <person name="Ramasamy U."/>
            <person name="Rameau R."/>
            <person name="Ray V."/>
            <person name="Raymond C."/>
            <person name="Retta R."/>
            <person name="Richardson S."/>
            <person name="Rise C."/>
            <person name="Rodriguez J."/>
            <person name="Rogers J."/>
            <person name="Rogov P."/>
            <person name="Rutman M."/>
            <person name="Schupbach R."/>
            <person name="Seaman C."/>
            <person name="Settipalli S."/>
            <person name="Sharpe T."/>
            <person name="Sheridan J."/>
            <person name="Sherpa N."/>
            <person name="Shi J."/>
            <person name="Smirnov S."/>
            <person name="Smith C."/>
            <person name="Sougnez C."/>
            <person name="Spencer B."/>
            <person name="Stalker J."/>
            <person name="Stange-thomann N."/>
            <person name="Stavropoulos S."/>
            <person name="Stetson K."/>
            <person name="Stone C."/>
            <person name="Stone S."/>
            <person name="Stubbs M."/>
            <person name="Talamas J."/>
            <person name="Tchuinga P."/>
            <person name="Tenzing P."/>
            <person name="Tesfaye S."/>
            <person name="Theodore J."/>
            <person name="Thoulutsang Y."/>
            <person name="Topham K."/>
            <person name="Towey S."/>
            <person name="Tsamla T."/>
            <person name="Tsomo N."/>
            <person name="Vallee D."/>
            <person name="Vassiliev H."/>
            <person name="Venkataraman V."/>
            <person name="Vinson J."/>
            <person name="Vo A."/>
            <person name="Wade C."/>
            <person name="Wang S."/>
            <person name="Wangchuk T."/>
            <person name="Wangdi T."/>
            <person name="Whittaker C."/>
            <person name="Wilkinson J."/>
            <person name="Wu Y."/>
            <person name="Wyman D."/>
            <person name="Yadav S."/>
            <person name="Yang S."/>
            <person name="Yang X."/>
            <person name="Yeager S."/>
            <person name="Yee E."/>
            <person name="Young G."/>
            <person name="Zainoun J."/>
            <person name="Zembeck L."/>
            <person name="Zimmer A."/>
            <person name="Zody M."/>
            <person name="Lander E."/>
        </authorList>
    </citation>
    <scope>NUCLEOTIDE SEQUENCE [LARGE SCALE GENOMIC DNA]</scope>
</reference>
<evidence type="ECO:0000256" key="7">
    <source>
        <dbReference type="ARBA" id="ARBA00023242"/>
    </source>
</evidence>
<evidence type="ECO:0000256" key="10">
    <source>
        <dbReference type="SAM" id="Coils"/>
    </source>
</evidence>
<feature type="coiled-coil region" evidence="10">
    <location>
        <begin position="132"/>
        <end position="166"/>
    </location>
</feature>
<keyword evidence="5" id="KW-0498">Mitosis</keyword>